<protein>
    <submittedName>
        <fullName evidence="1">Uncharacterized protein</fullName>
    </submittedName>
</protein>
<evidence type="ECO:0000313" key="2">
    <source>
        <dbReference type="Proteomes" id="UP001558613"/>
    </source>
</evidence>
<proteinExistence type="predicted"/>
<reference evidence="1 2" key="1">
    <citation type="submission" date="2023-09" db="EMBL/GenBank/DDBJ databases">
        <authorList>
            <person name="Wang M."/>
        </authorList>
    </citation>
    <scope>NUCLEOTIDE SEQUENCE [LARGE SCALE GENOMIC DNA]</scope>
    <source>
        <strain evidence="1">GT-2023</strain>
        <tissue evidence="1">Liver</tissue>
    </source>
</reference>
<accession>A0ABR3NF01</accession>
<evidence type="ECO:0000313" key="1">
    <source>
        <dbReference type="EMBL" id="KAL1275454.1"/>
    </source>
</evidence>
<gene>
    <name evidence="1" type="ORF">QQF64_035077</name>
</gene>
<keyword evidence="2" id="KW-1185">Reference proteome</keyword>
<sequence length="71" mass="8227">MYEGLIPHEAKMRRHGPLKLETGVLKDSFTYNGMSDEQLLCIIHPDSIFNVEWEQISQLKAFLESMETCLL</sequence>
<organism evidence="1 2">
    <name type="scientific">Cirrhinus molitorella</name>
    <name type="common">mud carp</name>
    <dbReference type="NCBI Taxonomy" id="172907"/>
    <lineage>
        <taxon>Eukaryota</taxon>
        <taxon>Metazoa</taxon>
        <taxon>Chordata</taxon>
        <taxon>Craniata</taxon>
        <taxon>Vertebrata</taxon>
        <taxon>Euteleostomi</taxon>
        <taxon>Actinopterygii</taxon>
        <taxon>Neopterygii</taxon>
        <taxon>Teleostei</taxon>
        <taxon>Ostariophysi</taxon>
        <taxon>Cypriniformes</taxon>
        <taxon>Cyprinidae</taxon>
        <taxon>Labeoninae</taxon>
        <taxon>Labeonini</taxon>
        <taxon>Cirrhinus</taxon>
    </lineage>
</organism>
<comment type="caution">
    <text evidence="1">The sequence shown here is derived from an EMBL/GenBank/DDBJ whole genome shotgun (WGS) entry which is preliminary data.</text>
</comment>
<dbReference type="Proteomes" id="UP001558613">
    <property type="component" value="Unassembled WGS sequence"/>
</dbReference>
<name>A0ABR3NF01_9TELE</name>
<dbReference type="EMBL" id="JAYMGO010000004">
    <property type="protein sequence ID" value="KAL1275454.1"/>
    <property type="molecule type" value="Genomic_DNA"/>
</dbReference>